<dbReference type="Pfam" id="PF01529">
    <property type="entry name" value="DHHC"/>
    <property type="match status" value="1"/>
</dbReference>
<keyword evidence="4 16" id="KW-0812">Transmembrane</keyword>
<dbReference type="eggNOG" id="KOG1311">
    <property type="taxonomic scope" value="Eukaryota"/>
</dbReference>
<evidence type="ECO:0000256" key="5">
    <source>
        <dbReference type="ARBA" id="ARBA00022989"/>
    </source>
</evidence>
<feature type="compositionally biased region" description="Acidic residues" evidence="15">
    <location>
        <begin position="904"/>
        <end position="914"/>
    </location>
</feature>
<keyword evidence="5 16" id="KW-1133">Transmembrane helix</keyword>
<feature type="transmembrane region" description="Helical" evidence="16">
    <location>
        <begin position="493"/>
        <end position="512"/>
    </location>
</feature>
<evidence type="ECO:0000256" key="12">
    <source>
        <dbReference type="ARBA" id="ARBA00042315"/>
    </source>
</evidence>
<evidence type="ECO:0000256" key="6">
    <source>
        <dbReference type="ARBA" id="ARBA00023136"/>
    </source>
</evidence>
<evidence type="ECO:0000256" key="8">
    <source>
        <dbReference type="ARBA" id="ARBA00023288"/>
    </source>
</evidence>
<evidence type="ECO:0000256" key="4">
    <source>
        <dbReference type="ARBA" id="ARBA00022692"/>
    </source>
</evidence>
<comment type="subcellular location">
    <subcellularLocation>
        <location evidence="1">Endoplasmic reticulum membrane</location>
        <topology evidence="1">Multi-pass membrane protein</topology>
    </subcellularLocation>
</comment>
<dbReference type="AlphaFoldDB" id="M3J4F4"/>
<name>M3J4F4_CANMX</name>
<feature type="compositionally biased region" description="Low complexity" evidence="15">
    <location>
        <begin position="925"/>
        <end position="942"/>
    </location>
</feature>
<dbReference type="InterPro" id="IPR001594">
    <property type="entry name" value="Palmitoyltrfase_DHHC"/>
</dbReference>
<evidence type="ECO:0000256" key="10">
    <source>
        <dbReference type="ARBA" id="ARBA00023463"/>
    </source>
</evidence>
<evidence type="ECO:0000256" key="7">
    <source>
        <dbReference type="ARBA" id="ARBA00023139"/>
    </source>
</evidence>
<evidence type="ECO:0000256" key="2">
    <source>
        <dbReference type="ARBA" id="ARBA00012210"/>
    </source>
</evidence>
<sequence length="942" mass="108483">MSITPTRESLDIETKGDISSIDDFSTIQRSSASFTSLSNNPNTTNTLASNSHYDLKKLSLSLTPQPEEPEDQLQQPQGPSDRSDVSTTLHQPTSDSDDTDDGTSKIHFIHWFITNWLIMDPNLLHLENKTKAPKNYQIEQDSTKKIYLLGGRLQINKNNKYPVNLFTLVLIIIPNIFFYIYEAKWHWKHISPAIDITYSYVLLNVVIIFIRLSAGQDPGKLPKNLHIPKQPSSVNGRIDDPPDEYFNTITLPYYKTNKDGVQVKYCNTCHIWRPIRTSHCGVCNACVLNHDHHCIFLNNCIGQRNYKYFLWFLLGIFICCVYLLTISIVKLSINDKNRVWENRVSLFLIIYVGLAMVYPLLLLLFHVFLTCQNITTREYLNYVYKRKKNNYVNVFNTGNQIMENRIRFSPSNSSSGFIPRSPITTRSPLQTDEDDYQSMTTTSSTTTTPNTGFHPTSYLMPQLQKSTTLYTTYFTRRPSPANILNLPQRILRWIYSISMIICILLMLGFIAVTPLDVVIQTLGSSNATVVKTFIVIGSLYIPFENDYPKAVFHHIDDNLKRCSEIKFKAGPLQNHNRIINHAGLSPPEYIQKRNLQCFEKNSMNGFGNGNEVMGVMKKGGCLLPPNVSYEDIVRSLGDKFYDGSILTDDRLSIELSMRDIILYLSRQCREFELETNTNVVKPNIARLIKLYESFRFSGNLIKEEDIFEFIIEFDKFGQICQNDYQLKLPTKSVNNRSDTDNNNNNRYSHVFDSGLDYYSSAGLFDDDFDDVSTDYYLDEQQTNPQIFINEEQLDEDENLFKHQKVENKYFQNATTEDDYYDDELSESLSVRKLKHRDSVSSSKSVIRNKIALNRNSQPSIIPAQFQVSPSRPSQDSYDQQQEEDDDDDDGGSLRRNISGYVSDSENDDSDESEEQFYQFRRRRPINTNTNNTPANRISPTES</sequence>
<keyword evidence="3" id="KW-0808">Transferase</keyword>
<feature type="region of interest" description="Disordered" evidence="15">
    <location>
        <begin position="64"/>
        <end position="101"/>
    </location>
</feature>
<feature type="domain" description="Palmitoyltransferase DHHC" evidence="17">
    <location>
        <begin position="264"/>
        <end position="382"/>
    </location>
</feature>
<evidence type="ECO:0000256" key="3">
    <source>
        <dbReference type="ARBA" id="ARBA00022679"/>
    </source>
</evidence>
<feature type="region of interest" description="Disordered" evidence="15">
    <location>
        <begin position="411"/>
        <end position="451"/>
    </location>
</feature>
<feature type="compositionally biased region" description="Acidic residues" evidence="15">
    <location>
        <begin position="880"/>
        <end position="890"/>
    </location>
</feature>
<protein>
    <recommendedName>
        <fullName evidence="11">Palmitoyltransferase ERF2</fullName>
        <ecNumber evidence="2">2.3.1.225</ecNumber>
    </recommendedName>
    <alternativeName>
        <fullName evidence="12">DHHC cysteine-rich domain-containing protein ERF2</fullName>
    </alternativeName>
    <alternativeName>
        <fullName evidence="13">Ras protein acyltransferase</fullName>
    </alternativeName>
</protein>
<evidence type="ECO:0000256" key="11">
    <source>
        <dbReference type="ARBA" id="ARBA00039207"/>
    </source>
</evidence>
<comment type="catalytic activity">
    <reaction evidence="14">
        <text>L-cysteinyl-[protein] + hexadecanoyl-CoA = S-hexadecanoyl-L-cysteinyl-[protein] + CoA</text>
        <dbReference type="Rhea" id="RHEA:36683"/>
        <dbReference type="Rhea" id="RHEA-COMP:10131"/>
        <dbReference type="Rhea" id="RHEA-COMP:11032"/>
        <dbReference type="ChEBI" id="CHEBI:29950"/>
        <dbReference type="ChEBI" id="CHEBI:57287"/>
        <dbReference type="ChEBI" id="CHEBI:57379"/>
        <dbReference type="ChEBI" id="CHEBI:74151"/>
        <dbReference type="EC" id="2.3.1.225"/>
    </reaction>
</comment>
<reference evidence="18 19" key="1">
    <citation type="submission" date="2013-02" db="EMBL/GenBank/DDBJ databases">
        <title>Genome sequence of Candida maltosa Xu316, a potential industrial strain for xylitol and ethanol production.</title>
        <authorList>
            <person name="Yu J."/>
            <person name="Wang Q."/>
            <person name="Geng X."/>
            <person name="Bao W."/>
            <person name="He P."/>
            <person name="Cai J."/>
        </authorList>
    </citation>
    <scope>NUCLEOTIDE SEQUENCE [LARGE SCALE GENOMIC DNA]</scope>
    <source>
        <strain evidence="19">Xu316</strain>
    </source>
</reference>
<organism evidence="18 19">
    <name type="scientific">Candida maltosa (strain Xu316)</name>
    <name type="common">Yeast</name>
    <dbReference type="NCBI Taxonomy" id="1245528"/>
    <lineage>
        <taxon>Eukaryota</taxon>
        <taxon>Fungi</taxon>
        <taxon>Dikarya</taxon>
        <taxon>Ascomycota</taxon>
        <taxon>Saccharomycotina</taxon>
        <taxon>Pichiomycetes</taxon>
        <taxon>Debaryomycetaceae</taxon>
        <taxon>Candida/Lodderomyces clade</taxon>
        <taxon>Candida</taxon>
    </lineage>
</organism>
<dbReference type="PANTHER" id="PTHR22883:SF43">
    <property type="entry name" value="PALMITOYLTRANSFERASE APP"/>
    <property type="match status" value="1"/>
</dbReference>
<dbReference type="InterPro" id="IPR039859">
    <property type="entry name" value="PFA4/ZDH16/20/ERF2-like"/>
</dbReference>
<dbReference type="PROSITE" id="PS50216">
    <property type="entry name" value="DHHC"/>
    <property type="match status" value="1"/>
</dbReference>
<feature type="transmembrane region" description="Helical" evidence="16">
    <location>
        <begin position="308"/>
        <end position="333"/>
    </location>
</feature>
<feature type="compositionally biased region" description="Polar residues" evidence="15">
    <location>
        <begin position="411"/>
        <end position="430"/>
    </location>
</feature>
<keyword evidence="9" id="KW-0012">Acyltransferase</keyword>
<feature type="transmembrane region" description="Helical" evidence="16">
    <location>
        <begin position="345"/>
        <end position="369"/>
    </location>
</feature>
<proteinExistence type="inferred from homology"/>
<evidence type="ECO:0000256" key="13">
    <source>
        <dbReference type="ARBA" id="ARBA00042554"/>
    </source>
</evidence>
<feature type="region of interest" description="Disordered" evidence="15">
    <location>
        <begin position="856"/>
        <end position="942"/>
    </location>
</feature>
<keyword evidence="8" id="KW-0449">Lipoprotein</keyword>
<dbReference type="GO" id="GO:0006612">
    <property type="term" value="P:protein targeting to membrane"/>
    <property type="evidence" value="ECO:0007669"/>
    <property type="project" value="TreeGrafter"/>
</dbReference>
<dbReference type="STRING" id="1245528.M3J4F4"/>
<evidence type="ECO:0000256" key="14">
    <source>
        <dbReference type="ARBA" id="ARBA00048048"/>
    </source>
</evidence>
<evidence type="ECO:0000313" key="18">
    <source>
        <dbReference type="EMBL" id="EMG46888.1"/>
    </source>
</evidence>
<dbReference type="PANTHER" id="PTHR22883">
    <property type="entry name" value="ZINC FINGER DHHC DOMAIN CONTAINING PROTEIN"/>
    <property type="match status" value="1"/>
</dbReference>
<evidence type="ECO:0000256" key="9">
    <source>
        <dbReference type="ARBA" id="ARBA00023315"/>
    </source>
</evidence>
<feature type="transmembrane region" description="Helical" evidence="16">
    <location>
        <begin position="193"/>
        <end position="214"/>
    </location>
</feature>
<dbReference type="OrthoDB" id="9909019at2759"/>
<accession>M3J4F4</accession>
<feature type="non-terminal residue" evidence="18">
    <location>
        <position position="942"/>
    </location>
</feature>
<dbReference type="Proteomes" id="UP000011777">
    <property type="component" value="Unassembled WGS sequence"/>
</dbReference>
<dbReference type="HOGENOM" id="CLU_311829_0_0_1"/>
<dbReference type="EMBL" id="AOGT01001841">
    <property type="protein sequence ID" value="EMG46888.1"/>
    <property type="molecule type" value="Genomic_DNA"/>
</dbReference>
<dbReference type="EC" id="2.3.1.225" evidence="2"/>
<comment type="similarity">
    <text evidence="10">Belongs to the DHHC palmitoyltransferase family. ERF2/ZDHHC9 subfamily.</text>
</comment>
<keyword evidence="19" id="KW-1185">Reference proteome</keyword>
<gene>
    <name evidence="18" type="ORF">G210_2842</name>
</gene>
<dbReference type="GO" id="GO:0005794">
    <property type="term" value="C:Golgi apparatus"/>
    <property type="evidence" value="ECO:0007669"/>
    <property type="project" value="TreeGrafter"/>
</dbReference>
<evidence type="ECO:0000256" key="15">
    <source>
        <dbReference type="SAM" id="MobiDB-lite"/>
    </source>
</evidence>
<dbReference type="GO" id="GO:0019706">
    <property type="term" value="F:protein-cysteine S-palmitoyltransferase activity"/>
    <property type="evidence" value="ECO:0007669"/>
    <property type="project" value="UniProtKB-EC"/>
</dbReference>
<dbReference type="GO" id="GO:0005789">
    <property type="term" value="C:endoplasmic reticulum membrane"/>
    <property type="evidence" value="ECO:0007669"/>
    <property type="project" value="UniProtKB-SubCell"/>
</dbReference>
<keyword evidence="6 16" id="KW-0472">Membrane</keyword>
<feature type="transmembrane region" description="Helical" evidence="16">
    <location>
        <begin position="161"/>
        <end position="181"/>
    </location>
</feature>
<keyword evidence="7" id="KW-0564">Palmitate</keyword>
<feature type="compositionally biased region" description="Polar residues" evidence="15">
    <location>
        <begin position="856"/>
        <end position="872"/>
    </location>
</feature>
<evidence type="ECO:0000259" key="17">
    <source>
        <dbReference type="Pfam" id="PF01529"/>
    </source>
</evidence>
<evidence type="ECO:0000313" key="19">
    <source>
        <dbReference type="Proteomes" id="UP000011777"/>
    </source>
</evidence>
<evidence type="ECO:0000256" key="1">
    <source>
        <dbReference type="ARBA" id="ARBA00004477"/>
    </source>
</evidence>
<evidence type="ECO:0000256" key="16">
    <source>
        <dbReference type="SAM" id="Phobius"/>
    </source>
</evidence>
<comment type="caution">
    <text evidence="18">The sequence shown here is derived from an EMBL/GenBank/DDBJ whole genome shotgun (WGS) entry which is preliminary data.</text>
</comment>